<organism evidence="2 3">
    <name type="scientific">Exidia glandulosa HHB12029</name>
    <dbReference type="NCBI Taxonomy" id="1314781"/>
    <lineage>
        <taxon>Eukaryota</taxon>
        <taxon>Fungi</taxon>
        <taxon>Dikarya</taxon>
        <taxon>Basidiomycota</taxon>
        <taxon>Agaricomycotina</taxon>
        <taxon>Agaricomycetes</taxon>
        <taxon>Auriculariales</taxon>
        <taxon>Exidiaceae</taxon>
        <taxon>Exidia</taxon>
    </lineage>
</organism>
<proteinExistence type="predicted"/>
<name>A0A165D9K6_EXIGL</name>
<feature type="compositionally biased region" description="Low complexity" evidence="1">
    <location>
        <begin position="40"/>
        <end position="53"/>
    </location>
</feature>
<protein>
    <submittedName>
        <fullName evidence="2">Uncharacterized protein</fullName>
    </submittedName>
</protein>
<gene>
    <name evidence="2" type="ORF">EXIGLDRAFT_727688</name>
</gene>
<evidence type="ECO:0000256" key="1">
    <source>
        <dbReference type="SAM" id="MobiDB-lite"/>
    </source>
</evidence>
<keyword evidence="3" id="KW-1185">Reference proteome</keyword>
<reference evidence="2 3" key="1">
    <citation type="journal article" date="2016" name="Mol. Biol. Evol.">
        <title>Comparative Genomics of Early-Diverging Mushroom-Forming Fungi Provides Insights into the Origins of Lignocellulose Decay Capabilities.</title>
        <authorList>
            <person name="Nagy L.G."/>
            <person name="Riley R."/>
            <person name="Tritt A."/>
            <person name="Adam C."/>
            <person name="Daum C."/>
            <person name="Floudas D."/>
            <person name="Sun H."/>
            <person name="Yadav J.S."/>
            <person name="Pangilinan J."/>
            <person name="Larsson K.H."/>
            <person name="Matsuura K."/>
            <person name="Barry K."/>
            <person name="Labutti K."/>
            <person name="Kuo R."/>
            <person name="Ohm R.A."/>
            <person name="Bhattacharya S.S."/>
            <person name="Shirouzu T."/>
            <person name="Yoshinaga Y."/>
            <person name="Martin F.M."/>
            <person name="Grigoriev I.V."/>
            <person name="Hibbett D.S."/>
        </authorList>
    </citation>
    <scope>NUCLEOTIDE SEQUENCE [LARGE SCALE GENOMIC DNA]</scope>
    <source>
        <strain evidence="2 3">HHB12029</strain>
    </source>
</reference>
<dbReference type="EMBL" id="KV426242">
    <property type="protein sequence ID" value="KZV84065.1"/>
    <property type="molecule type" value="Genomic_DNA"/>
</dbReference>
<feature type="region of interest" description="Disordered" evidence="1">
    <location>
        <begin position="23"/>
        <end position="53"/>
    </location>
</feature>
<evidence type="ECO:0000313" key="3">
    <source>
        <dbReference type="Proteomes" id="UP000077266"/>
    </source>
</evidence>
<dbReference type="InParanoid" id="A0A165D9K6"/>
<evidence type="ECO:0000313" key="2">
    <source>
        <dbReference type="EMBL" id="KZV84065.1"/>
    </source>
</evidence>
<feature type="compositionally biased region" description="Polar residues" evidence="1">
    <location>
        <begin position="24"/>
        <end position="37"/>
    </location>
</feature>
<accession>A0A165D9K6</accession>
<feature type="non-terminal residue" evidence="2">
    <location>
        <position position="1"/>
    </location>
</feature>
<sequence length="70" mass="7153">TRIVPRRSPLRASLRSSRSLAFPMSSSVAVSPSCAGTGNSGSSRPSCSPSRSRCSVSGAMLIVAESGVRV</sequence>
<dbReference type="Proteomes" id="UP000077266">
    <property type="component" value="Unassembled WGS sequence"/>
</dbReference>
<dbReference type="AlphaFoldDB" id="A0A165D9K6"/>